<feature type="domain" description="E3 ubiquitin ligase UBR4 C-terminal" evidence="2">
    <location>
        <begin position="12"/>
        <end position="169"/>
    </location>
</feature>
<name>A0A3S5ADJ0_9PLAT</name>
<dbReference type="EMBL" id="CAAALY010080842">
    <property type="protein sequence ID" value="VEL26520.1"/>
    <property type="molecule type" value="Genomic_DNA"/>
</dbReference>
<proteinExistence type="predicted"/>
<dbReference type="Proteomes" id="UP000784294">
    <property type="component" value="Unassembled WGS sequence"/>
</dbReference>
<evidence type="ECO:0000259" key="2">
    <source>
        <dbReference type="Pfam" id="PF13764"/>
    </source>
</evidence>
<sequence length="181" mass="19892">MLYCLIISFNILQNYITRWTESPACWEPDGPLFNAVLALHLWVPTEWRRRRIHILRRLLCALHGRWKSAPTTSVISVTAISGSRAPATTASVSSGEAEPPTDSPETGQQPVPAESGEEAGIITALGSEPQNAEVLSHSTGEAADFAIIKPYLIYMGIIDAIYKYLFKVSCLLSFVLNNSFV</sequence>
<keyword evidence="4" id="KW-1185">Reference proteome</keyword>
<organism evidence="3 4">
    <name type="scientific">Protopolystoma xenopodis</name>
    <dbReference type="NCBI Taxonomy" id="117903"/>
    <lineage>
        <taxon>Eukaryota</taxon>
        <taxon>Metazoa</taxon>
        <taxon>Spiralia</taxon>
        <taxon>Lophotrochozoa</taxon>
        <taxon>Platyhelminthes</taxon>
        <taxon>Monogenea</taxon>
        <taxon>Polyopisthocotylea</taxon>
        <taxon>Polystomatidea</taxon>
        <taxon>Polystomatidae</taxon>
        <taxon>Protopolystoma</taxon>
    </lineage>
</organism>
<gene>
    <name evidence="3" type="ORF">PXEA_LOCUS19960</name>
</gene>
<evidence type="ECO:0000313" key="4">
    <source>
        <dbReference type="Proteomes" id="UP000784294"/>
    </source>
</evidence>
<reference evidence="3" key="1">
    <citation type="submission" date="2018-11" db="EMBL/GenBank/DDBJ databases">
        <authorList>
            <consortium name="Pathogen Informatics"/>
        </authorList>
    </citation>
    <scope>NUCLEOTIDE SEQUENCE</scope>
</reference>
<dbReference type="AlphaFoldDB" id="A0A3S5ADJ0"/>
<dbReference type="Pfam" id="PF13764">
    <property type="entry name" value="E3_UbLigase_R4"/>
    <property type="match status" value="1"/>
</dbReference>
<protein>
    <recommendedName>
        <fullName evidence="2">E3 ubiquitin ligase UBR4 C-terminal domain-containing protein</fullName>
    </recommendedName>
</protein>
<accession>A0A3S5ADJ0</accession>
<evidence type="ECO:0000313" key="3">
    <source>
        <dbReference type="EMBL" id="VEL26520.1"/>
    </source>
</evidence>
<dbReference type="InterPro" id="IPR025704">
    <property type="entry name" value="E3_Ub_ligase_UBR4_C"/>
</dbReference>
<feature type="region of interest" description="Disordered" evidence="1">
    <location>
        <begin position="86"/>
        <end position="115"/>
    </location>
</feature>
<evidence type="ECO:0000256" key="1">
    <source>
        <dbReference type="SAM" id="MobiDB-lite"/>
    </source>
</evidence>
<comment type="caution">
    <text evidence="3">The sequence shown here is derived from an EMBL/GenBank/DDBJ whole genome shotgun (WGS) entry which is preliminary data.</text>
</comment>